<dbReference type="AlphaFoldDB" id="A1BI78"/>
<dbReference type="InterPro" id="IPR042099">
    <property type="entry name" value="ANL_N_sf"/>
</dbReference>
<dbReference type="HOGENOM" id="CLU_000022_59_0_10"/>
<dbReference type="InterPro" id="IPR045851">
    <property type="entry name" value="AMP-bd_C_sf"/>
</dbReference>
<accession>A1BI78</accession>
<evidence type="ECO:0000256" key="1">
    <source>
        <dbReference type="ARBA" id="ARBA00022428"/>
    </source>
</evidence>
<dbReference type="InterPro" id="IPR000873">
    <property type="entry name" value="AMP-dep_synth/lig_dom"/>
</dbReference>
<organism evidence="7 8">
    <name type="scientific">Chlorobium phaeobacteroides (strain DSM 266 / SMG 266 / 2430)</name>
    <dbReference type="NCBI Taxonomy" id="290317"/>
    <lineage>
        <taxon>Bacteria</taxon>
        <taxon>Pseudomonadati</taxon>
        <taxon>Chlorobiota</taxon>
        <taxon>Chlorobiia</taxon>
        <taxon>Chlorobiales</taxon>
        <taxon>Chlorobiaceae</taxon>
        <taxon>Chlorobium/Pelodictyon group</taxon>
        <taxon>Chlorobium</taxon>
    </lineage>
</organism>
<gene>
    <name evidence="7" type="ordered locus">Cpha266_2093</name>
</gene>
<keyword evidence="1" id="KW-0474">Menaquinone biosynthesis</keyword>
<dbReference type="eggNOG" id="COG0318">
    <property type="taxonomic scope" value="Bacteria"/>
</dbReference>
<keyword evidence="2 7" id="KW-0436">Ligase</keyword>
<keyword evidence="3" id="KW-0547">Nucleotide-binding</keyword>
<dbReference type="GO" id="GO:0009234">
    <property type="term" value="P:menaquinone biosynthetic process"/>
    <property type="evidence" value="ECO:0007669"/>
    <property type="project" value="UniProtKB-KW"/>
</dbReference>
<dbReference type="GO" id="GO:0006631">
    <property type="term" value="P:fatty acid metabolic process"/>
    <property type="evidence" value="ECO:0007669"/>
    <property type="project" value="TreeGrafter"/>
</dbReference>
<evidence type="ECO:0000259" key="5">
    <source>
        <dbReference type="Pfam" id="PF00501"/>
    </source>
</evidence>
<feature type="domain" description="AMP-binding enzyme C-terminal" evidence="6">
    <location>
        <begin position="384"/>
        <end position="447"/>
    </location>
</feature>
<dbReference type="STRING" id="290317.Cpha266_2093"/>
<dbReference type="Gene3D" id="3.40.50.12780">
    <property type="entry name" value="N-terminal domain of ligase-like"/>
    <property type="match status" value="1"/>
</dbReference>
<dbReference type="Pfam" id="PF13193">
    <property type="entry name" value="AMP-binding_C"/>
    <property type="match status" value="1"/>
</dbReference>
<dbReference type="RefSeq" id="WP_011745907.1">
    <property type="nucleotide sequence ID" value="NC_008639.1"/>
</dbReference>
<dbReference type="GO" id="GO:0008756">
    <property type="term" value="F:o-succinylbenzoate-CoA ligase activity"/>
    <property type="evidence" value="ECO:0007669"/>
    <property type="project" value="InterPro"/>
</dbReference>
<dbReference type="Gene3D" id="3.30.300.30">
    <property type="match status" value="1"/>
</dbReference>
<dbReference type="InterPro" id="IPR010192">
    <property type="entry name" value="MenE"/>
</dbReference>
<dbReference type="KEGG" id="cph:Cpha266_2093"/>
<dbReference type="GO" id="GO:0005524">
    <property type="term" value="F:ATP binding"/>
    <property type="evidence" value="ECO:0007669"/>
    <property type="project" value="UniProtKB-KW"/>
</dbReference>
<evidence type="ECO:0000259" key="6">
    <source>
        <dbReference type="Pfam" id="PF13193"/>
    </source>
</evidence>
<evidence type="ECO:0000256" key="3">
    <source>
        <dbReference type="ARBA" id="ARBA00022741"/>
    </source>
</evidence>
<evidence type="ECO:0000256" key="4">
    <source>
        <dbReference type="ARBA" id="ARBA00022840"/>
    </source>
</evidence>
<dbReference type="PANTHER" id="PTHR43201:SF32">
    <property type="entry name" value="2-SUCCINYLBENZOATE--COA LIGASE, CHLOROPLASTIC_PEROXISOMAL"/>
    <property type="match status" value="1"/>
</dbReference>
<dbReference type="NCBIfam" id="TIGR01923">
    <property type="entry name" value="menE"/>
    <property type="match status" value="1"/>
</dbReference>
<protein>
    <submittedName>
        <fullName evidence="7">O-succinylbenzoate-CoA ligase</fullName>
    </submittedName>
</protein>
<name>A1BI78_CHLPD</name>
<dbReference type="InterPro" id="IPR025110">
    <property type="entry name" value="AMP-bd_C"/>
</dbReference>
<dbReference type="CDD" id="cd17630">
    <property type="entry name" value="OSB_MenE-like"/>
    <property type="match status" value="1"/>
</dbReference>
<dbReference type="SUPFAM" id="SSF56801">
    <property type="entry name" value="Acetyl-CoA synthetase-like"/>
    <property type="match status" value="1"/>
</dbReference>
<evidence type="ECO:0000313" key="7">
    <source>
        <dbReference type="EMBL" id="ABL66105.1"/>
    </source>
</evidence>
<keyword evidence="4" id="KW-0067">ATP-binding</keyword>
<reference evidence="7 8" key="1">
    <citation type="submission" date="2006-12" db="EMBL/GenBank/DDBJ databases">
        <title>Complete sequence of Chlorobium phaeobacteroides DSM 266.</title>
        <authorList>
            <consortium name="US DOE Joint Genome Institute"/>
            <person name="Copeland A."/>
            <person name="Lucas S."/>
            <person name="Lapidus A."/>
            <person name="Barry K."/>
            <person name="Detter J.C."/>
            <person name="Glavina del Rio T."/>
            <person name="Hammon N."/>
            <person name="Israni S."/>
            <person name="Pitluck S."/>
            <person name="Goltsman E."/>
            <person name="Schmutz J."/>
            <person name="Larimer F."/>
            <person name="Land M."/>
            <person name="Hauser L."/>
            <person name="Mikhailova N."/>
            <person name="Li T."/>
            <person name="Overmann J."/>
            <person name="Bryant D.A."/>
            <person name="Richardson P."/>
        </authorList>
    </citation>
    <scope>NUCLEOTIDE SEQUENCE [LARGE SCALE GENOMIC DNA]</scope>
    <source>
        <strain evidence="7 8">DSM 266</strain>
    </source>
</reference>
<evidence type="ECO:0000313" key="8">
    <source>
        <dbReference type="Proteomes" id="UP000008701"/>
    </source>
</evidence>
<sequence length="485" mass="53040">MDIINQAALRFADSPLLVTREKTLSFRECSVKASQIANTLFKKGYRPGDIAALLLPGSPEYVLILLGLLKAGLISAPLNNRFPEKQLSLALEQLQPPLLLTEADSGMQKNRMTTLSIHDLLKEAESASPEPEFPVNESRERPVTIIHTSASSGKPKAAVHSFSNHWFSALGSASNLPLEKGDCWLLSLPLFHIGGYAVLFKALLSGSSVALPDPSDSLEECLRMFSLTHLSLVPTQLYRLLRQPSIIPALASLKALLLGGSPIPPALLADTIRKGIPVYLSYGSTEMSSQIATTPNPADSMQENSGRILPFREVMTDAEGEILCKGECLFQGYLQNGRIEPQTDGDGWFHTNDIGRIDEKGMITVLGRKDNMFISGGENIHPEEIEKALLDMEGILQAVVVPVIDKEYGSRPAAFIQTEESEKPDDEAIAGYIRKKLGKLKTPVKITRTLQWETLAGSQKIDRKQYRQLAGEALVPTIEPSPPDV</sequence>
<dbReference type="EMBL" id="CP000492">
    <property type="protein sequence ID" value="ABL66105.1"/>
    <property type="molecule type" value="Genomic_DNA"/>
</dbReference>
<evidence type="ECO:0000256" key="2">
    <source>
        <dbReference type="ARBA" id="ARBA00022598"/>
    </source>
</evidence>
<dbReference type="GO" id="GO:0031956">
    <property type="term" value="F:medium-chain fatty acid-CoA ligase activity"/>
    <property type="evidence" value="ECO:0007669"/>
    <property type="project" value="TreeGrafter"/>
</dbReference>
<feature type="domain" description="AMP-dependent synthetase/ligase" evidence="5">
    <location>
        <begin position="6"/>
        <end position="334"/>
    </location>
</feature>
<keyword evidence="8" id="KW-1185">Reference proteome</keyword>
<dbReference type="PANTHER" id="PTHR43201">
    <property type="entry name" value="ACYL-COA SYNTHETASE"/>
    <property type="match status" value="1"/>
</dbReference>
<proteinExistence type="predicted"/>
<dbReference type="Proteomes" id="UP000008701">
    <property type="component" value="Chromosome"/>
</dbReference>
<dbReference type="OrthoDB" id="4317020at2"/>
<dbReference type="Pfam" id="PF00501">
    <property type="entry name" value="AMP-binding"/>
    <property type="match status" value="1"/>
</dbReference>